<gene>
    <name evidence="1" type="ORF">ACOLOM_LOCUS7931</name>
</gene>
<dbReference type="EMBL" id="CAJVPT010019404">
    <property type="protein sequence ID" value="CAG8640812.1"/>
    <property type="molecule type" value="Genomic_DNA"/>
</dbReference>
<evidence type="ECO:0000313" key="2">
    <source>
        <dbReference type="Proteomes" id="UP000789525"/>
    </source>
</evidence>
<keyword evidence="2" id="KW-1185">Reference proteome</keyword>
<reference evidence="1" key="1">
    <citation type="submission" date="2021-06" db="EMBL/GenBank/DDBJ databases">
        <authorList>
            <person name="Kallberg Y."/>
            <person name="Tangrot J."/>
            <person name="Rosling A."/>
        </authorList>
    </citation>
    <scope>NUCLEOTIDE SEQUENCE</scope>
    <source>
        <strain evidence="1">CL356</strain>
    </source>
</reference>
<comment type="caution">
    <text evidence="1">The sequence shown here is derived from an EMBL/GenBank/DDBJ whole genome shotgun (WGS) entry which is preliminary data.</text>
</comment>
<dbReference type="Proteomes" id="UP000789525">
    <property type="component" value="Unassembled WGS sequence"/>
</dbReference>
<accession>A0ACA9ND64</accession>
<sequence>GPDGHPNYAARRRQEEWTSLAMDIKDRLESVQNAVKDQSASPDLQVLVSNYSQELEHVLRGLILSNRSQSSSTKAVLGTIKTALTVDNEREKIKHSIAQMNEAYNRFMVGLQILIRKGVEELQNGQTHIHQTIQDHRTEHAESYAQIRAVYQEQLEAKNQFIEAEEINLIKGMVTAHLANGSVHQKCMNGTRHSLLGEIDEWRVKSDSSQILWLSGVAGVGKSTVARELVDKWKLDGHLAGCFFFSRDTEETRVSRLFFTTVAQQGLSRLDSQAQTVVADGIRKLFDPLSATLEEQCTHLFVNPIKTIRDPTVLVLDAMDECDPDACEQLLRIVLSELSNIPLLKLLITSRPEVHIQRQLELHKVQEISLRLNDGSNTQDVETYMRSRLQKVNFPEDQVLKLVERAGGLFIWAKTVCDLIRNLRGDRDTFINRVLAQNLRQIDPIYRIALEQAIGRNDEEENVQAYMAVLKLITAAYEPLSPNTINRLLGIPNSMDIINDLRSVLECRGPEEVVRFLHPTFRDFLCNSPNIDLYRVDINKAHGLIGIGCLKMIYDELHYDTCKLFDHRDRVLKPEALEVLRIQNISSALRYSCSFWGIHLTSQMKGTVQRDEVISHIETFFTRNLLDWLYIIGVQGSIDNAFNMLRELIATGIQVYARSILFPHPTITMGTELDWPSTMTVQTYDIQASILLPFDDLLATGGQREDMPVFSVWDIKTTDGVTCTHPCGAKHCAVTHLSFIDSGDTVLLHTGCNCGKLCKWRVSNYHCSLLSQITFESDGICIAWADDGTKAITFCMIEQTGYKRNQSRKYYCNTYTDDGSSTRCQIFDGQKEGEEKGNITSRIPWIRFTPCSGKRFIYWTSNLSGNKVAIFESSSGRLISQESYPQNLKEMHFSPDGRNILLWFSSSQRLKLVSSEDGSDLWDWILQDGFIKKVQFFPNTAQVLLLSTSTTYIVDSLNGSTLYRRDTSESLLPCCSVISPSGERVAVHSSGKVEIMDHTLGEYREEHSAEERGHLLHFSWAHSTLVFMQDHYDGRSALSFQRLSSSMPAVDTTSDPNSCVTNVFLSPNGKFLLTVHNGESFCLWNTALGLKIPIVGDEGSRTFQSPQIQWAKDSSAALIWSSDRLVLFRTNTGYIQTILLPTITPHMLDESTYLSICRVPSPPESIHELLVSPQDQSVALICEQNLGILDLGDGSYMDPLGQGKFRGGGFSPDGTRFCALESSAYLNTVFIVWCIEIPSHSVRKCHIQLQPTWHWPKLRSVTNLTSENRSILGTLTSQ</sequence>
<organism evidence="1 2">
    <name type="scientific">Acaulospora colombiana</name>
    <dbReference type="NCBI Taxonomy" id="27376"/>
    <lineage>
        <taxon>Eukaryota</taxon>
        <taxon>Fungi</taxon>
        <taxon>Fungi incertae sedis</taxon>
        <taxon>Mucoromycota</taxon>
        <taxon>Glomeromycotina</taxon>
        <taxon>Glomeromycetes</taxon>
        <taxon>Diversisporales</taxon>
        <taxon>Acaulosporaceae</taxon>
        <taxon>Acaulospora</taxon>
    </lineage>
</organism>
<feature type="non-terminal residue" evidence="1">
    <location>
        <position position="1278"/>
    </location>
</feature>
<feature type="non-terminal residue" evidence="1">
    <location>
        <position position="1"/>
    </location>
</feature>
<evidence type="ECO:0000313" key="1">
    <source>
        <dbReference type="EMBL" id="CAG8640812.1"/>
    </source>
</evidence>
<name>A0ACA9ND64_9GLOM</name>
<protein>
    <submittedName>
        <fullName evidence="1">16259_t:CDS:1</fullName>
    </submittedName>
</protein>
<proteinExistence type="predicted"/>